<dbReference type="AlphaFoldDB" id="A0A9X3TTP2"/>
<sequence>MQQALQRLFFGMKQGMTDTQVELGTLLSLVPLSFKLDEDPIPLEEEEILTLADEVFTAEHIGRRYALIRCTNKQYLVLGEVSP</sequence>
<evidence type="ECO:0008006" key="3">
    <source>
        <dbReference type="Google" id="ProtNLM"/>
    </source>
</evidence>
<proteinExistence type="predicted"/>
<accession>A0A9X3TTP2</accession>
<dbReference type="Proteomes" id="UP001151071">
    <property type="component" value="Unassembled WGS sequence"/>
</dbReference>
<keyword evidence="2" id="KW-1185">Reference proteome</keyword>
<reference evidence="1" key="1">
    <citation type="submission" date="2022-12" db="EMBL/GenBank/DDBJ databases">
        <title>Draft genome sequence of the thermophilic strain Brevibacillus thermoruber HT42, isolated from Los Humeros, Puebla, Mexico, with biotechnological potential.</title>
        <authorList>
            <person name="Lara Sanchez J."/>
            <person name="Solis Palacios R."/>
            <person name="Bustos Baena A.S."/>
            <person name="Ruz Baez A.E."/>
            <person name="Espinosa Luna G."/>
            <person name="Oliart Ros R.M."/>
        </authorList>
    </citation>
    <scope>NUCLEOTIDE SEQUENCE</scope>
    <source>
        <strain evidence="1">HT42</strain>
    </source>
</reference>
<comment type="caution">
    <text evidence="1">The sequence shown here is derived from an EMBL/GenBank/DDBJ whole genome shotgun (WGS) entry which is preliminary data.</text>
</comment>
<dbReference type="EMBL" id="JAPYYP010000029">
    <property type="protein sequence ID" value="MDA5110322.1"/>
    <property type="molecule type" value="Genomic_DNA"/>
</dbReference>
<dbReference type="RefSeq" id="WP_271140706.1">
    <property type="nucleotide sequence ID" value="NZ_JAPYYP010000029.1"/>
</dbReference>
<gene>
    <name evidence="1" type="ORF">O3V59_18335</name>
</gene>
<evidence type="ECO:0000313" key="1">
    <source>
        <dbReference type="EMBL" id="MDA5110322.1"/>
    </source>
</evidence>
<name>A0A9X3TTP2_9BACL</name>
<evidence type="ECO:0000313" key="2">
    <source>
        <dbReference type="Proteomes" id="UP001151071"/>
    </source>
</evidence>
<organism evidence="1 2">
    <name type="scientific">Brevibacillus thermoruber</name>
    <dbReference type="NCBI Taxonomy" id="33942"/>
    <lineage>
        <taxon>Bacteria</taxon>
        <taxon>Bacillati</taxon>
        <taxon>Bacillota</taxon>
        <taxon>Bacilli</taxon>
        <taxon>Bacillales</taxon>
        <taxon>Paenibacillaceae</taxon>
        <taxon>Brevibacillus</taxon>
    </lineage>
</organism>
<protein>
    <recommendedName>
        <fullName evidence="3">DUF2577 domain-containing protein</fullName>
    </recommendedName>
</protein>